<dbReference type="AlphaFoldDB" id="A0AA48RC24"/>
<proteinExistence type="predicted"/>
<protein>
    <submittedName>
        <fullName evidence="1">Uncharacterized protein</fullName>
    </submittedName>
</protein>
<name>A0AA48RC24_9ZZZZ</name>
<gene>
    <name evidence="1" type="ORF">AMST5_00713</name>
</gene>
<reference evidence="1" key="1">
    <citation type="submission" date="2023-07" db="EMBL/GenBank/DDBJ databases">
        <authorList>
            <person name="Pelsma A.J. K."/>
        </authorList>
    </citation>
    <scope>NUCLEOTIDE SEQUENCE</scope>
</reference>
<organism evidence="1">
    <name type="scientific">freshwater sediment metagenome</name>
    <dbReference type="NCBI Taxonomy" id="556182"/>
    <lineage>
        <taxon>unclassified sequences</taxon>
        <taxon>metagenomes</taxon>
        <taxon>ecological metagenomes</taxon>
    </lineage>
</organism>
<dbReference type="EMBL" id="OY288114">
    <property type="protein sequence ID" value="CAJ0854165.1"/>
    <property type="molecule type" value="Genomic_DNA"/>
</dbReference>
<accession>A0AA48RC24</accession>
<evidence type="ECO:0000313" key="1">
    <source>
        <dbReference type="EMBL" id="CAJ0854165.1"/>
    </source>
</evidence>
<sequence length="101" mass="10854">MDRKRLPNRRSHEVISFTFRGRSYVAGVGRFDDGSIAELFIDAEKQSTDAADDARDAAVTASLALQFGCPMDAIRAAVTRDAAGNPAGIIGAVLDLIEEDR</sequence>